<accession>A0A7I8LII9</accession>
<keyword evidence="4" id="KW-1185">Reference proteome</keyword>
<protein>
    <submittedName>
        <fullName evidence="3">Uncharacterized protein</fullName>
    </submittedName>
</protein>
<evidence type="ECO:0000313" key="2">
    <source>
        <dbReference type="EMBL" id="CAA2633517.1"/>
    </source>
</evidence>
<dbReference type="EMBL" id="LR743603">
    <property type="protein sequence ID" value="CAA2633517.1"/>
    <property type="molecule type" value="Genomic_DNA"/>
</dbReference>
<feature type="transmembrane region" description="Helical" evidence="1">
    <location>
        <begin position="7"/>
        <end position="28"/>
    </location>
</feature>
<dbReference type="EMBL" id="LR746279">
    <property type="protein sequence ID" value="CAA7409841.1"/>
    <property type="molecule type" value="Genomic_DNA"/>
</dbReference>
<keyword evidence="1" id="KW-1133">Transmembrane helix</keyword>
<name>A0A7I8LII9_SPIIN</name>
<evidence type="ECO:0000313" key="3">
    <source>
        <dbReference type="EMBL" id="CAA7409841.1"/>
    </source>
</evidence>
<evidence type="ECO:0000313" key="4">
    <source>
        <dbReference type="Proteomes" id="UP000663760"/>
    </source>
</evidence>
<dbReference type="Proteomes" id="UP000663760">
    <property type="component" value="Chromosome 16"/>
</dbReference>
<reference evidence="3" key="1">
    <citation type="submission" date="2020-02" db="EMBL/GenBank/DDBJ databases">
        <authorList>
            <person name="Scholz U."/>
            <person name="Mascher M."/>
            <person name="Fiebig A."/>
        </authorList>
    </citation>
    <scope>NUCLEOTIDE SEQUENCE</scope>
</reference>
<keyword evidence="1" id="KW-0812">Transmembrane</keyword>
<dbReference type="AlphaFoldDB" id="A0A7I8LII9"/>
<gene>
    <name evidence="2" type="ORF">SI7747_16019029</name>
    <name evidence="3" type="ORF">SI8410_16020519</name>
</gene>
<keyword evidence="1" id="KW-0472">Membrane</keyword>
<sequence>MNSCQDIIIIIIKATRLLSALIFVDLIYPSLPLIDAYNL</sequence>
<evidence type="ECO:0000256" key="1">
    <source>
        <dbReference type="SAM" id="Phobius"/>
    </source>
</evidence>
<proteinExistence type="predicted"/>
<organism evidence="3 4">
    <name type="scientific">Spirodela intermedia</name>
    <name type="common">Intermediate duckweed</name>
    <dbReference type="NCBI Taxonomy" id="51605"/>
    <lineage>
        <taxon>Eukaryota</taxon>
        <taxon>Viridiplantae</taxon>
        <taxon>Streptophyta</taxon>
        <taxon>Embryophyta</taxon>
        <taxon>Tracheophyta</taxon>
        <taxon>Spermatophyta</taxon>
        <taxon>Magnoliopsida</taxon>
        <taxon>Liliopsida</taxon>
        <taxon>Araceae</taxon>
        <taxon>Lemnoideae</taxon>
        <taxon>Spirodela</taxon>
    </lineage>
</organism>